<dbReference type="PANTHER" id="PTHR18901:SF38">
    <property type="entry name" value="PSEUDOURIDINE-5'-PHOSPHATASE"/>
    <property type="match status" value="1"/>
</dbReference>
<dbReference type="Gene3D" id="1.10.150.240">
    <property type="entry name" value="Putative phosphatase, domain 2"/>
    <property type="match status" value="1"/>
</dbReference>
<keyword evidence="2" id="KW-1185">Reference proteome</keyword>
<accession>A0A2M9HNI4</accession>
<dbReference type="EMBL" id="PGLQ01000010">
    <property type="protein sequence ID" value="PJM78380.1"/>
    <property type="molecule type" value="Genomic_DNA"/>
</dbReference>
<dbReference type="InterPro" id="IPR023198">
    <property type="entry name" value="PGP-like_dom2"/>
</dbReference>
<evidence type="ECO:0000313" key="2">
    <source>
        <dbReference type="Proteomes" id="UP000228755"/>
    </source>
</evidence>
<dbReference type="Pfam" id="PF00702">
    <property type="entry name" value="Hydrolase"/>
    <property type="match status" value="1"/>
</dbReference>
<dbReference type="Proteomes" id="UP000228755">
    <property type="component" value="Unassembled WGS sequence"/>
</dbReference>
<evidence type="ECO:0000313" key="1">
    <source>
        <dbReference type="EMBL" id="PJM78380.1"/>
    </source>
</evidence>
<reference evidence="1 2" key="1">
    <citation type="submission" date="2017-11" db="EMBL/GenBank/DDBJ databases">
        <title>Draft genome sequences of strains TRE 1, TRE D, TRE H and TRI 7, isolated from tamarins, belonging to four potential novel Bifidobacterium species.</title>
        <authorList>
            <person name="Mattarelli P."/>
            <person name="Modesto M."/>
            <person name="Bonetti A."/>
            <person name="Puglisi E."/>
            <person name="Morelli L."/>
        </authorList>
    </citation>
    <scope>NUCLEOTIDE SEQUENCE [LARGE SCALE GENOMIC DNA]</scope>
    <source>
        <strain evidence="2">TRED</strain>
    </source>
</reference>
<name>A0A2M9HNI4_9BIFI</name>
<sequence length="234" mass="24865">MRGEGRPSVSVDHVVGAIHKSKAVLWDLDGTLIDSDPYWVTAERALLESYGGTWDDALAEAMQGASLPVLTRLLGERGVALPADEIVRTLTDEVMRMELEHLPWVEGAWKLLARLTAAGIPSVLVTGSPRVIADNVLRQAPTGAFIGAVSGSDALPPKPSPEPYLYAARMAGIDSGNPQAMRDCVIFEDSLPGLTAAHASGAVVVAVTGHARVDVTGCGLYDYMIRDYREVCGS</sequence>
<dbReference type="CDD" id="cd07505">
    <property type="entry name" value="HAD_BPGM-like"/>
    <property type="match status" value="1"/>
</dbReference>
<protein>
    <submittedName>
        <fullName evidence="1">HAD family phosphatase</fullName>
    </submittedName>
</protein>
<dbReference type="SUPFAM" id="SSF56784">
    <property type="entry name" value="HAD-like"/>
    <property type="match status" value="1"/>
</dbReference>
<gene>
    <name evidence="1" type="ORF">CUU80_09745</name>
</gene>
<dbReference type="OrthoDB" id="9797743at2"/>
<dbReference type="Gene3D" id="3.40.50.1000">
    <property type="entry name" value="HAD superfamily/HAD-like"/>
    <property type="match status" value="1"/>
</dbReference>
<proteinExistence type="predicted"/>
<dbReference type="PANTHER" id="PTHR18901">
    <property type="entry name" value="2-DEOXYGLUCOSE-6-PHOSPHATE PHOSPHATASE 2"/>
    <property type="match status" value="1"/>
</dbReference>
<dbReference type="SFLD" id="SFLDG01129">
    <property type="entry name" value="C1.5:_HAD__Beta-PGM__Phosphata"/>
    <property type="match status" value="1"/>
</dbReference>
<dbReference type="InterPro" id="IPR036412">
    <property type="entry name" value="HAD-like_sf"/>
</dbReference>
<dbReference type="SFLD" id="SFLDS00003">
    <property type="entry name" value="Haloacid_Dehalogenase"/>
    <property type="match status" value="1"/>
</dbReference>
<dbReference type="AlphaFoldDB" id="A0A2M9HNI4"/>
<dbReference type="InterPro" id="IPR023214">
    <property type="entry name" value="HAD_sf"/>
</dbReference>
<comment type="caution">
    <text evidence="1">The sequence shown here is derived from an EMBL/GenBank/DDBJ whole genome shotgun (WGS) entry which is preliminary data.</text>
</comment>
<organism evidence="1 2">
    <name type="scientific">Bifidobacterium scaligerum</name>
    <dbReference type="NCBI Taxonomy" id="2052656"/>
    <lineage>
        <taxon>Bacteria</taxon>
        <taxon>Bacillati</taxon>
        <taxon>Actinomycetota</taxon>
        <taxon>Actinomycetes</taxon>
        <taxon>Bifidobacteriales</taxon>
        <taxon>Bifidobacteriaceae</taxon>
        <taxon>Bifidobacterium</taxon>
    </lineage>
</organism>